<dbReference type="Proteomes" id="UP001085076">
    <property type="component" value="Miscellaneous, Linkage group lg04"/>
</dbReference>
<reference evidence="1" key="2">
    <citation type="journal article" date="2022" name="Hortic Res">
        <title>The genome of Dioscorea zingiberensis sheds light on the biosynthesis, origin and evolution of the medicinally important diosgenin saponins.</title>
        <authorList>
            <person name="Li Y."/>
            <person name="Tan C."/>
            <person name="Li Z."/>
            <person name="Guo J."/>
            <person name="Li S."/>
            <person name="Chen X."/>
            <person name="Wang C."/>
            <person name="Dai X."/>
            <person name="Yang H."/>
            <person name="Song W."/>
            <person name="Hou L."/>
            <person name="Xu J."/>
            <person name="Tong Z."/>
            <person name="Xu A."/>
            <person name="Yuan X."/>
            <person name="Wang W."/>
            <person name="Yang Q."/>
            <person name="Chen L."/>
            <person name="Sun Z."/>
            <person name="Wang K."/>
            <person name="Pan B."/>
            <person name="Chen J."/>
            <person name="Bao Y."/>
            <person name="Liu F."/>
            <person name="Qi X."/>
            <person name="Gang D.R."/>
            <person name="Wen J."/>
            <person name="Li J."/>
        </authorList>
    </citation>
    <scope>NUCLEOTIDE SEQUENCE</scope>
    <source>
        <strain evidence="1">Dzin_1.0</strain>
    </source>
</reference>
<dbReference type="EMBL" id="JAGGNH010000004">
    <property type="protein sequence ID" value="KAJ0975638.1"/>
    <property type="molecule type" value="Genomic_DNA"/>
</dbReference>
<evidence type="ECO:0000313" key="2">
    <source>
        <dbReference type="Proteomes" id="UP001085076"/>
    </source>
</evidence>
<sequence length="93" mass="10857">MGFLNYQLSRPSKSFVDPEPSRHTRSFLSIALSLAYLSFHKWTDTNLRQSIEDLWTVLIFSGFDLCCCAVLKDLEIKWIGHSRQPRVVRNVLR</sequence>
<dbReference type="AlphaFoldDB" id="A0A9D5CNI4"/>
<reference evidence="1" key="1">
    <citation type="submission" date="2021-03" db="EMBL/GenBank/DDBJ databases">
        <authorList>
            <person name="Li Z."/>
            <person name="Yang C."/>
        </authorList>
    </citation>
    <scope>NUCLEOTIDE SEQUENCE</scope>
    <source>
        <strain evidence="1">Dzin_1.0</strain>
        <tissue evidence="1">Leaf</tissue>
    </source>
</reference>
<name>A0A9D5CNI4_9LILI</name>
<accession>A0A9D5CNI4</accession>
<evidence type="ECO:0000313" key="1">
    <source>
        <dbReference type="EMBL" id="KAJ0975638.1"/>
    </source>
</evidence>
<protein>
    <submittedName>
        <fullName evidence="1">Uncharacterized protein</fullName>
    </submittedName>
</protein>
<proteinExistence type="predicted"/>
<comment type="caution">
    <text evidence="1">The sequence shown here is derived from an EMBL/GenBank/DDBJ whole genome shotgun (WGS) entry which is preliminary data.</text>
</comment>
<keyword evidence="2" id="KW-1185">Reference proteome</keyword>
<organism evidence="1 2">
    <name type="scientific">Dioscorea zingiberensis</name>
    <dbReference type="NCBI Taxonomy" id="325984"/>
    <lineage>
        <taxon>Eukaryota</taxon>
        <taxon>Viridiplantae</taxon>
        <taxon>Streptophyta</taxon>
        <taxon>Embryophyta</taxon>
        <taxon>Tracheophyta</taxon>
        <taxon>Spermatophyta</taxon>
        <taxon>Magnoliopsida</taxon>
        <taxon>Liliopsida</taxon>
        <taxon>Dioscoreales</taxon>
        <taxon>Dioscoreaceae</taxon>
        <taxon>Dioscorea</taxon>
    </lineage>
</organism>
<gene>
    <name evidence="1" type="ORF">J5N97_017603</name>
</gene>